<dbReference type="InterPro" id="IPR000871">
    <property type="entry name" value="Beta-lactam_class-A"/>
</dbReference>
<sequence>ASAASAAAGPDLTARGRAADAFALARGGRTGIVVRDRTTGETWRNAEAGSAFRAASTVKLAIAVDVLVRARAAGRPPDRADLAAVRSMIVSSDNAAAGRLWSAGTAARLAGYGLRDATGTGAWGTVRCTPEDLERLVTYVLERTHPADRDLLVGLLRAVVPEQRWGVLGAVAGARPGGKNGWVPGPAGWSVATVGFLGPAERYTVAVMTAGPAGTDFLAGVRTVTGTVTTLVLGLS</sequence>
<reference evidence="1" key="1">
    <citation type="submission" date="2020-02" db="EMBL/GenBank/DDBJ databases">
        <authorList>
            <person name="Meier V. D."/>
        </authorList>
    </citation>
    <scope>NUCLEOTIDE SEQUENCE</scope>
    <source>
        <strain evidence="1">AVDCRST_MAG41</strain>
    </source>
</reference>
<dbReference type="EMBL" id="CADCTP010000259">
    <property type="protein sequence ID" value="CAA9269588.1"/>
    <property type="molecule type" value="Genomic_DNA"/>
</dbReference>
<dbReference type="PANTHER" id="PTHR35333:SF3">
    <property type="entry name" value="BETA-LACTAMASE-TYPE TRANSPEPTIDASE FOLD CONTAINING PROTEIN"/>
    <property type="match status" value="1"/>
</dbReference>
<evidence type="ECO:0008006" key="2">
    <source>
        <dbReference type="Google" id="ProtNLM"/>
    </source>
</evidence>
<evidence type="ECO:0000313" key="1">
    <source>
        <dbReference type="EMBL" id="CAA9269588.1"/>
    </source>
</evidence>
<dbReference type="AlphaFoldDB" id="A0A6J4J3U3"/>
<dbReference type="GO" id="GO:0008800">
    <property type="term" value="F:beta-lactamase activity"/>
    <property type="evidence" value="ECO:0007669"/>
    <property type="project" value="InterPro"/>
</dbReference>
<protein>
    <recommendedName>
        <fullName evidence="2">Serine hydrolase</fullName>
    </recommendedName>
</protein>
<dbReference type="GO" id="GO:0046677">
    <property type="term" value="P:response to antibiotic"/>
    <property type="evidence" value="ECO:0007669"/>
    <property type="project" value="InterPro"/>
</dbReference>
<accession>A0A6J4J3U3</accession>
<dbReference type="GO" id="GO:0030655">
    <property type="term" value="P:beta-lactam antibiotic catabolic process"/>
    <property type="evidence" value="ECO:0007669"/>
    <property type="project" value="InterPro"/>
</dbReference>
<gene>
    <name evidence="1" type="ORF">AVDCRST_MAG41-2790</name>
</gene>
<dbReference type="PANTHER" id="PTHR35333">
    <property type="entry name" value="BETA-LACTAMASE"/>
    <property type="match status" value="1"/>
</dbReference>
<proteinExistence type="predicted"/>
<feature type="non-terminal residue" evidence="1">
    <location>
        <position position="1"/>
    </location>
</feature>
<dbReference type="SUPFAM" id="SSF56601">
    <property type="entry name" value="beta-lactamase/transpeptidase-like"/>
    <property type="match status" value="1"/>
</dbReference>
<name>A0A6J4J3U3_9ACTN</name>
<dbReference type="InterPro" id="IPR012338">
    <property type="entry name" value="Beta-lactam/transpept-like"/>
</dbReference>
<dbReference type="Gene3D" id="3.40.710.10">
    <property type="entry name" value="DD-peptidase/beta-lactamase superfamily"/>
    <property type="match status" value="1"/>
</dbReference>
<organism evidence="1">
    <name type="scientific">uncultured Mycobacteriales bacterium</name>
    <dbReference type="NCBI Taxonomy" id="581187"/>
    <lineage>
        <taxon>Bacteria</taxon>
        <taxon>Bacillati</taxon>
        <taxon>Actinomycetota</taxon>
        <taxon>Actinomycetes</taxon>
        <taxon>Mycobacteriales</taxon>
        <taxon>environmental samples</taxon>
    </lineage>
</organism>